<dbReference type="GO" id="GO:0003700">
    <property type="term" value="F:DNA-binding transcription factor activity"/>
    <property type="evidence" value="ECO:0007669"/>
    <property type="project" value="InterPro"/>
</dbReference>
<proteinExistence type="predicted"/>
<accession>A0A1N7FJ03</accession>
<evidence type="ECO:0000313" key="3">
    <source>
        <dbReference type="Proteomes" id="UP000186218"/>
    </source>
</evidence>
<dbReference type="STRING" id="1344003.SAMN05445060_2110"/>
<dbReference type="Gene3D" id="1.10.10.10">
    <property type="entry name" value="Winged helix-like DNA-binding domain superfamily/Winged helix DNA-binding domain"/>
    <property type="match status" value="1"/>
</dbReference>
<reference evidence="2 3" key="1">
    <citation type="submission" date="2017-01" db="EMBL/GenBank/DDBJ databases">
        <authorList>
            <person name="Mah S.A."/>
            <person name="Swanson W.J."/>
            <person name="Moy G.W."/>
            <person name="Vacquier V.D."/>
        </authorList>
    </citation>
    <scope>NUCLEOTIDE SEQUENCE [LARGE SCALE GENOMIC DNA]</scope>
    <source>
        <strain evidence="2 3">CPCC 203464</strain>
    </source>
</reference>
<protein>
    <submittedName>
        <fullName evidence="2">Transcriptional regulator, MarR family</fullName>
    </submittedName>
</protein>
<dbReference type="PRINTS" id="PR00598">
    <property type="entry name" value="HTHMARR"/>
</dbReference>
<dbReference type="OrthoDB" id="8635520at2"/>
<dbReference type="Pfam" id="PF12802">
    <property type="entry name" value="MarR_2"/>
    <property type="match status" value="1"/>
</dbReference>
<dbReference type="SUPFAM" id="SSF46785">
    <property type="entry name" value="Winged helix' DNA-binding domain"/>
    <property type="match status" value="1"/>
</dbReference>
<name>A0A1N7FJ03_9NOCA</name>
<dbReference type="InterPro" id="IPR036390">
    <property type="entry name" value="WH_DNA-bd_sf"/>
</dbReference>
<dbReference type="PANTHER" id="PTHR33164:SF99">
    <property type="entry name" value="MARR FAMILY REGULATORY PROTEIN"/>
    <property type="match status" value="1"/>
</dbReference>
<sequence length="156" mass="17173">MTEPLTAQQEQVWRALARLIVTLPRALSSDLHDSVGLSLTQYTVLMFLSEAPDQRLRISELADKVAVSQAQTSRLVDSMTRGGLINRLQSDLDRRSRIAELTDRGRDLLAEAWPVHLASTRRLVVDHLDPAVLDDFGRVVESMAQASEAAARAAGS</sequence>
<dbReference type="InterPro" id="IPR036388">
    <property type="entry name" value="WH-like_DNA-bd_sf"/>
</dbReference>
<dbReference type="InterPro" id="IPR039422">
    <property type="entry name" value="MarR/SlyA-like"/>
</dbReference>
<evidence type="ECO:0000259" key="1">
    <source>
        <dbReference type="PROSITE" id="PS50995"/>
    </source>
</evidence>
<evidence type="ECO:0000313" key="2">
    <source>
        <dbReference type="EMBL" id="SIS00264.1"/>
    </source>
</evidence>
<dbReference type="GO" id="GO:0006950">
    <property type="term" value="P:response to stress"/>
    <property type="evidence" value="ECO:0007669"/>
    <property type="project" value="TreeGrafter"/>
</dbReference>
<gene>
    <name evidence="2" type="ORF">SAMN05445060_2110</name>
</gene>
<keyword evidence="3" id="KW-1185">Reference proteome</keyword>
<feature type="domain" description="HTH marR-type" evidence="1">
    <location>
        <begin position="9"/>
        <end position="145"/>
    </location>
</feature>
<dbReference type="Proteomes" id="UP000186218">
    <property type="component" value="Unassembled WGS sequence"/>
</dbReference>
<dbReference type="EMBL" id="FTNT01000005">
    <property type="protein sequence ID" value="SIS00264.1"/>
    <property type="molecule type" value="Genomic_DNA"/>
</dbReference>
<dbReference type="SMART" id="SM00347">
    <property type="entry name" value="HTH_MARR"/>
    <property type="match status" value="1"/>
</dbReference>
<dbReference type="AlphaFoldDB" id="A0A1N7FJ03"/>
<organism evidence="2 3">
    <name type="scientific">Williamsia sterculiae</name>
    <dbReference type="NCBI Taxonomy" id="1344003"/>
    <lineage>
        <taxon>Bacteria</taxon>
        <taxon>Bacillati</taxon>
        <taxon>Actinomycetota</taxon>
        <taxon>Actinomycetes</taxon>
        <taxon>Mycobacteriales</taxon>
        <taxon>Nocardiaceae</taxon>
        <taxon>Williamsia</taxon>
    </lineage>
</organism>
<dbReference type="PROSITE" id="PS50995">
    <property type="entry name" value="HTH_MARR_2"/>
    <property type="match status" value="1"/>
</dbReference>
<dbReference type="PANTHER" id="PTHR33164">
    <property type="entry name" value="TRANSCRIPTIONAL REGULATOR, MARR FAMILY"/>
    <property type="match status" value="1"/>
</dbReference>
<dbReference type="InterPro" id="IPR000835">
    <property type="entry name" value="HTH_MarR-typ"/>
</dbReference>
<dbReference type="RefSeq" id="WP_076479239.1">
    <property type="nucleotide sequence ID" value="NZ_FTNT01000005.1"/>
</dbReference>